<dbReference type="Proteomes" id="UP000887565">
    <property type="component" value="Unplaced"/>
</dbReference>
<evidence type="ECO:0000256" key="1">
    <source>
        <dbReference type="SAM" id="MobiDB-lite"/>
    </source>
</evidence>
<name>A0A915KSN1_ROMCU</name>
<dbReference type="AlphaFoldDB" id="A0A915KSN1"/>
<dbReference type="WBParaSite" id="nRc.2.0.1.t41899-RA">
    <property type="protein sequence ID" value="nRc.2.0.1.t41899-RA"/>
    <property type="gene ID" value="nRc.2.0.1.g41899"/>
</dbReference>
<sequence length="405" mass="46519">MGSLQITILAGFAFTPLTLIDALKISTQPKLKKKLIMRRHAFMLNDSKVFGVDINIKTKHCKLLERSRAKSECKKAVPRGEAVQQPRKPGKARSKTNRCTPRGWRFIKCDSKESLLYFHHVEFTIAGDAPEMIEKQLAVEQNYAHTVRFAAVVANASDHVRPDHAATFNDAFHEHTTVRESLARLDLAPFVRTGHRFHFCAAQTRLAAGPDEISVVAYFKKGLPGFRTEYESGQLKNFVKTLKNRYHRIWSPKLFQDALEKFQHASQKIKIFFLNSQKCLFFTQNAMLKWTTDEATFLLLLTIVASRRRRHRRSIGETTVTDSPIKRLVRLTGLQQGLNRLRLKTIATVCPIKRLVRPTSLRLDLKRLQLWLIRHNLRYVARLGYDSRRLDATVITHQLNASATI</sequence>
<keyword evidence="2" id="KW-1185">Reference proteome</keyword>
<reference evidence="3" key="1">
    <citation type="submission" date="2022-11" db="UniProtKB">
        <authorList>
            <consortium name="WormBaseParasite"/>
        </authorList>
    </citation>
    <scope>IDENTIFICATION</scope>
</reference>
<accession>A0A915KSN1</accession>
<evidence type="ECO:0000313" key="2">
    <source>
        <dbReference type="Proteomes" id="UP000887565"/>
    </source>
</evidence>
<feature type="region of interest" description="Disordered" evidence="1">
    <location>
        <begin position="77"/>
        <end position="97"/>
    </location>
</feature>
<organism evidence="2 3">
    <name type="scientific">Romanomermis culicivorax</name>
    <name type="common">Nematode worm</name>
    <dbReference type="NCBI Taxonomy" id="13658"/>
    <lineage>
        <taxon>Eukaryota</taxon>
        <taxon>Metazoa</taxon>
        <taxon>Ecdysozoa</taxon>
        <taxon>Nematoda</taxon>
        <taxon>Enoplea</taxon>
        <taxon>Dorylaimia</taxon>
        <taxon>Mermithida</taxon>
        <taxon>Mermithoidea</taxon>
        <taxon>Mermithidae</taxon>
        <taxon>Romanomermis</taxon>
    </lineage>
</organism>
<protein>
    <submittedName>
        <fullName evidence="3">Uncharacterized protein</fullName>
    </submittedName>
</protein>
<proteinExistence type="predicted"/>
<evidence type="ECO:0000313" key="3">
    <source>
        <dbReference type="WBParaSite" id="nRc.2.0.1.t41899-RA"/>
    </source>
</evidence>